<dbReference type="AlphaFoldDB" id="A0A816IZ93"/>
<evidence type="ECO:0000256" key="1">
    <source>
        <dbReference type="SAM" id="MobiDB-lite"/>
    </source>
</evidence>
<dbReference type="EMBL" id="HG994373">
    <property type="protein sequence ID" value="CAF1740941.1"/>
    <property type="molecule type" value="Genomic_DNA"/>
</dbReference>
<sequence length="193" mass="22159">MKPCQTKRTTLDTLMEEDTKRQATTTTTTIRNNRQWRIPTKIHPSDNHHPNSKLRNRTTQFRLKKAGLDIESEASNTKSQPPPITKLLQQSHRHRGSYRLQKGKTDLTKASTLNADSHLHRPAICDEVDTHRKLRRMVVDLLLSSTHLFQFVHVFDSECERQKKKLDAGGGVPGVVFEGRSTRGRDDDESTRK</sequence>
<dbReference type="Proteomes" id="UP001295469">
    <property type="component" value="Chromosome C09"/>
</dbReference>
<feature type="region of interest" description="Disordered" evidence="1">
    <location>
        <begin position="163"/>
        <end position="193"/>
    </location>
</feature>
<organism evidence="2">
    <name type="scientific">Brassica napus</name>
    <name type="common">Rape</name>
    <dbReference type="NCBI Taxonomy" id="3708"/>
    <lineage>
        <taxon>Eukaryota</taxon>
        <taxon>Viridiplantae</taxon>
        <taxon>Streptophyta</taxon>
        <taxon>Embryophyta</taxon>
        <taxon>Tracheophyta</taxon>
        <taxon>Spermatophyta</taxon>
        <taxon>Magnoliopsida</taxon>
        <taxon>eudicotyledons</taxon>
        <taxon>Gunneridae</taxon>
        <taxon>Pentapetalae</taxon>
        <taxon>rosids</taxon>
        <taxon>malvids</taxon>
        <taxon>Brassicales</taxon>
        <taxon>Brassicaceae</taxon>
        <taxon>Brassiceae</taxon>
        <taxon>Brassica</taxon>
    </lineage>
</organism>
<feature type="compositionally biased region" description="Basic and acidic residues" evidence="1">
    <location>
        <begin position="180"/>
        <end position="193"/>
    </location>
</feature>
<gene>
    <name evidence="2" type="ORF">DARMORV10_C09P32870.1</name>
</gene>
<evidence type="ECO:0000313" key="2">
    <source>
        <dbReference type="EMBL" id="CAF1740941.1"/>
    </source>
</evidence>
<reference evidence="2" key="1">
    <citation type="submission" date="2021-01" db="EMBL/GenBank/DDBJ databases">
        <authorList>
            <consortium name="Genoscope - CEA"/>
            <person name="William W."/>
        </authorList>
    </citation>
    <scope>NUCLEOTIDE SEQUENCE</scope>
</reference>
<proteinExistence type="predicted"/>
<protein>
    <submittedName>
        <fullName evidence="2">(rape) hypothetical protein</fullName>
    </submittedName>
</protein>
<feature type="region of interest" description="Disordered" evidence="1">
    <location>
        <begin position="71"/>
        <end position="96"/>
    </location>
</feature>
<name>A0A816IZ93_BRANA</name>
<accession>A0A816IZ93</accession>